<name>A0A915ZMI1_9GLOM</name>
<evidence type="ECO:0000313" key="2">
    <source>
        <dbReference type="Proteomes" id="UP000684084"/>
    </source>
</evidence>
<reference evidence="1" key="1">
    <citation type="submission" date="2020-05" db="EMBL/GenBank/DDBJ databases">
        <authorList>
            <person name="Rincon C."/>
            <person name="Sanders R I."/>
            <person name="Robbins C."/>
            <person name="Chaturvedi A."/>
        </authorList>
    </citation>
    <scope>NUCLEOTIDE SEQUENCE</scope>
    <source>
        <strain evidence="1">CHB12</strain>
    </source>
</reference>
<sequence>MESSMTKTLDMTEIFSCWIRGNWNLSSNSELDGCFWIIGRVGLQTLKYGNEFDVFGDIKINSCEFFLELQGNSYVSNCCYKDNIGKDKDSWKTVKQYFT</sequence>
<gene>
    <name evidence="1" type="ORF">CHRIB12_LOCUS18385</name>
</gene>
<protein>
    <submittedName>
        <fullName evidence="1">Uncharacterized protein</fullName>
    </submittedName>
</protein>
<comment type="caution">
    <text evidence="1">The sequence shown here is derived from an EMBL/GenBank/DDBJ whole genome shotgun (WGS) entry which is preliminary data.</text>
</comment>
<evidence type="ECO:0000313" key="1">
    <source>
        <dbReference type="EMBL" id="CAB5383362.1"/>
    </source>
</evidence>
<dbReference type="Proteomes" id="UP000684084">
    <property type="component" value="Unassembled WGS sequence"/>
</dbReference>
<dbReference type="EMBL" id="CAGKOT010000048">
    <property type="protein sequence ID" value="CAB5383362.1"/>
    <property type="molecule type" value="Genomic_DNA"/>
</dbReference>
<dbReference type="AlphaFoldDB" id="A0A915ZMI1"/>
<proteinExistence type="predicted"/>
<dbReference type="OrthoDB" id="2311259at2759"/>
<organism evidence="1 2">
    <name type="scientific">Rhizophagus irregularis</name>
    <dbReference type="NCBI Taxonomy" id="588596"/>
    <lineage>
        <taxon>Eukaryota</taxon>
        <taxon>Fungi</taxon>
        <taxon>Fungi incertae sedis</taxon>
        <taxon>Mucoromycota</taxon>
        <taxon>Glomeromycotina</taxon>
        <taxon>Glomeromycetes</taxon>
        <taxon>Glomerales</taxon>
        <taxon>Glomeraceae</taxon>
        <taxon>Rhizophagus</taxon>
    </lineage>
</organism>
<accession>A0A915ZMI1</accession>